<evidence type="ECO:0000313" key="3">
    <source>
        <dbReference type="Proteomes" id="UP001597544"/>
    </source>
</evidence>
<evidence type="ECO:0000313" key="2">
    <source>
        <dbReference type="EMBL" id="MFD2514261.1"/>
    </source>
</evidence>
<dbReference type="EMBL" id="JBHULU010000014">
    <property type="protein sequence ID" value="MFD2514261.1"/>
    <property type="molecule type" value="Genomic_DNA"/>
</dbReference>
<feature type="transmembrane region" description="Helical" evidence="1">
    <location>
        <begin position="99"/>
        <end position="117"/>
    </location>
</feature>
<evidence type="ECO:0000256" key="1">
    <source>
        <dbReference type="SAM" id="Phobius"/>
    </source>
</evidence>
<protein>
    <submittedName>
        <fullName evidence="2">Uncharacterized protein</fullName>
    </submittedName>
</protein>
<feature type="transmembrane region" description="Helical" evidence="1">
    <location>
        <begin position="332"/>
        <end position="354"/>
    </location>
</feature>
<reference evidence="3" key="1">
    <citation type="journal article" date="2019" name="Int. J. Syst. Evol. Microbiol.">
        <title>The Global Catalogue of Microorganisms (GCM) 10K type strain sequencing project: providing services to taxonomists for standard genome sequencing and annotation.</title>
        <authorList>
            <consortium name="The Broad Institute Genomics Platform"/>
            <consortium name="The Broad Institute Genome Sequencing Center for Infectious Disease"/>
            <person name="Wu L."/>
            <person name="Ma J."/>
        </authorList>
    </citation>
    <scope>NUCLEOTIDE SEQUENCE [LARGE SCALE GENOMIC DNA]</scope>
    <source>
        <strain evidence="3">KCTC 42498</strain>
    </source>
</reference>
<keyword evidence="1" id="KW-0472">Membrane</keyword>
<sequence length="404" mass="47604">MGVVVLILIFWGINQLLFGAYKKKHSFFDKKKMNLLYLYHLLFFFIFLWYSYNNPADSNRYFEDVENFQGSWFELFGTDTRFVNFVSYPFYTLGFSYEMLMLTFAWFGFLGFLYAYMFMREKIPINIAVFKKVDLLTLILFFPNMHFWTAALGKDSIIFMGLMMFTYAIINPISRIFLLVLSSLIIFYIRPHVFMFVAVGAIIGYLSGKEKIAFWKKASISIAMVVALIFVMEDVLNVMGLGESENFVEDFQSESGERSKSLSTSGSGVDMSNYPLPFKFFTFWFRPLFIDAPNVLGIITSFENLIYLFLFMKIIRKDFIRFIKNSPSLIKMSFVIFLLSSFALTFVMSNLGIIMRQKSMVMYFIFFVIYYYLAQKKYKHLLKRKRLEEIKEQTIATNHSLNPY</sequence>
<feature type="transmembrane region" description="Helical" evidence="1">
    <location>
        <begin position="138"/>
        <end position="170"/>
    </location>
</feature>
<keyword evidence="1" id="KW-1133">Transmembrane helix</keyword>
<dbReference type="RefSeq" id="WP_377506492.1">
    <property type="nucleotide sequence ID" value="NZ_JBHULU010000014.1"/>
</dbReference>
<accession>A0ABW5IL36</accession>
<feature type="transmembrane region" description="Helical" evidence="1">
    <location>
        <begin position="360"/>
        <end position="375"/>
    </location>
</feature>
<feature type="transmembrane region" description="Helical" evidence="1">
    <location>
        <begin position="218"/>
        <end position="239"/>
    </location>
</feature>
<gene>
    <name evidence="2" type="ORF">ACFSRY_10320</name>
</gene>
<keyword evidence="1" id="KW-0812">Transmembrane</keyword>
<feature type="transmembrane region" description="Helical" evidence="1">
    <location>
        <begin position="34"/>
        <end position="52"/>
    </location>
</feature>
<dbReference type="Proteomes" id="UP001597544">
    <property type="component" value="Unassembled WGS sequence"/>
</dbReference>
<keyword evidence="3" id="KW-1185">Reference proteome</keyword>
<comment type="caution">
    <text evidence="2">The sequence shown here is derived from an EMBL/GenBank/DDBJ whole genome shotgun (WGS) entry which is preliminary data.</text>
</comment>
<feature type="transmembrane region" description="Helical" evidence="1">
    <location>
        <begin position="176"/>
        <end position="206"/>
    </location>
</feature>
<organism evidence="2 3">
    <name type="scientific">Pontibacter locisalis</name>
    <dbReference type="NCBI Taxonomy" id="1719035"/>
    <lineage>
        <taxon>Bacteria</taxon>
        <taxon>Pseudomonadati</taxon>
        <taxon>Bacteroidota</taxon>
        <taxon>Cytophagia</taxon>
        <taxon>Cytophagales</taxon>
        <taxon>Hymenobacteraceae</taxon>
        <taxon>Pontibacter</taxon>
    </lineage>
</organism>
<feature type="transmembrane region" description="Helical" evidence="1">
    <location>
        <begin position="6"/>
        <end position="22"/>
    </location>
</feature>
<name>A0ABW5IL36_9BACT</name>
<proteinExistence type="predicted"/>
<feature type="transmembrane region" description="Helical" evidence="1">
    <location>
        <begin position="292"/>
        <end position="311"/>
    </location>
</feature>